<protein>
    <submittedName>
        <fullName evidence="2">Uncharacterized protein</fullName>
    </submittedName>
</protein>
<reference evidence="2 3" key="1">
    <citation type="submission" date="2015-01" db="EMBL/GenBank/DDBJ databases">
        <title>Evolution of Trichinella species and genotypes.</title>
        <authorList>
            <person name="Korhonen P.K."/>
            <person name="Edoardo P."/>
            <person name="Giuseppe L.R."/>
            <person name="Gasser R.B."/>
        </authorList>
    </citation>
    <scope>NUCLEOTIDE SEQUENCE [LARGE SCALE GENOMIC DNA]</scope>
    <source>
        <strain evidence="2">ISS1029</strain>
    </source>
</reference>
<feature type="transmembrane region" description="Helical" evidence="1">
    <location>
        <begin position="30"/>
        <end position="50"/>
    </location>
</feature>
<accession>A0A0V1HGK9</accession>
<dbReference type="EMBL" id="JYDP01000075">
    <property type="protein sequence ID" value="KRZ09234.1"/>
    <property type="molecule type" value="Genomic_DNA"/>
</dbReference>
<dbReference type="Proteomes" id="UP000055024">
    <property type="component" value="Unassembled WGS sequence"/>
</dbReference>
<evidence type="ECO:0000313" key="3">
    <source>
        <dbReference type="Proteomes" id="UP000055024"/>
    </source>
</evidence>
<keyword evidence="1" id="KW-0472">Membrane</keyword>
<comment type="caution">
    <text evidence="2">The sequence shown here is derived from an EMBL/GenBank/DDBJ whole genome shotgun (WGS) entry which is preliminary data.</text>
</comment>
<proteinExistence type="predicted"/>
<sequence>MIKQFVSPNHAHDRLQTEVGFTAPAATPSFLLWFLFCCLFLICACCLAAITDISNWQAKITVHARSSGTGVVDYG</sequence>
<evidence type="ECO:0000313" key="2">
    <source>
        <dbReference type="EMBL" id="KRZ09234.1"/>
    </source>
</evidence>
<evidence type="ECO:0000256" key="1">
    <source>
        <dbReference type="SAM" id="Phobius"/>
    </source>
</evidence>
<name>A0A0V1HGK9_9BILA</name>
<keyword evidence="1" id="KW-0812">Transmembrane</keyword>
<keyword evidence="3" id="KW-1185">Reference proteome</keyword>
<keyword evidence="1" id="KW-1133">Transmembrane helix</keyword>
<gene>
    <name evidence="2" type="ORF">T11_1754</name>
</gene>
<dbReference type="AlphaFoldDB" id="A0A0V1HGK9"/>
<organism evidence="2 3">
    <name type="scientific">Trichinella zimbabwensis</name>
    <dbReference type="NCBI Taxonomy" id="268475"/>
    <lineage>
        <taxon>Eukaryota</taxon>
        <taxon>Metazoa</taxon>
        <taxon>Ecdysozoa</taxon>
        <taxon>Nematoda</taxon>
        <taxon>Enoplea</taxon>
        <taxon>Dorylaimia</taxon>
        <taxon>Trichinellida</taxon>
        <taxon>Trichinellidae</taxon>
        <taxon>Trichinella</taxon>
    </lineage>
</organism>